<dbReference type="AlphaFoldDB" id="X1PGJ5"/>
<dbReference type="EMBL" id="BARV01030157">
    <property type="protein sequence ID" value="GAI38150.1"/>
    <property type="molecule type" value="Genomic_DNA"/>
</dbReference>
<reference evidence="1" key="1">
    <citation type="journal article" date="2014" name="Front. Microbiol.">
        <title>High frequency of phylogenetically diverse reductive dehalogenase-homologous genes in deep subseafloor sedimentary metagenomes.</title>
        <authorList>
            <person name="Kawai M."/>
            <person name="Futagami T."/>
            <person name="Toyoda A."/>
            <person name="Takaki Y."/>
            <person name="Nishi S."/>
            <person name="Hori S."/>
            <person name="Arai W."/>
            <person name="Tsubouchi T."/>
            <person name="Morono Y."/>
            <person name="Uchiyama I."/>
            <person name="Ito T."/>
            <person name="Fujiyama A."/>
            <person name="Inagaki F."/>
            <person name="Takami H."/>
        </authorList>
    </citation>
    <scope>NUCLEOTIDE SEQUENCE</scope>
    <source>
        <strain evidence="1">Expedition CK06-06</strain>
    </source>
</reference>
<gene>
    <name evidence="1" type="ORF">S06H3_47948</name>
</gene>
<feature type="non-terminal residue" evidence="1">
    <location>
        <position position="156"/>
    </location>
</feature>
<accession>X1PGJ5</accession>
<evidence type="ECO:0000313" key="1">
    <source>
        <dbReference type="EMBL" id="GAI38150.1"/>
    </source>
</evidence>
<name>X1PGJ5_9ZZZZ</name>
<proteinExistence type="predicted"/>
<protein>
    <submittedName>
        <fullName evidence="1">Uncharacterized protein</fullName>
    </submittedName>
</protein>
<organism evidence="1">
    <name type="scientific">marine sediment metagenome</name>
    <dbReference type="NCBI Taxonomy" id="412755"/>
    <lineage>
        <taxon>unclassified sequences</taxon>
        <taxon>metagenomes</taxon>
        <taxon>ecological metagenomes</taxon>
    </lineage>
</organism>
<sequence length="156" mass="18505">MIKNLERYKTDLDNLIKKGDLLWVALMVEYYPDVKTKFKKLLNDPEKLKIIPDFNKEYQLWYSEVLELIRQIIPSRLDDFINYYKPNAKSQRKEIDYENYTISDCLNGLVVTRGGQRVVGPEDAIKKLEQQLNIVKSLKRKFESTLFDIQQLLQAD</sequence>
<comment type="caution">
    <text evidence="1">The sequence shown here is derived from an EMBL/GenBank/DDBJ whole genome shotgun (WGS) entry which is preliminary data.</text>
</comment>